<dbReference type="PROSITE" id="PS00134">
    <property type="entry name" value="TRYPSIN_HIS"/>
    <property type="match status" value="1"/>
</dbReference>
<reference evidence="13" key="1">
    <citation type="submission" date="2025-08" db="UniProtKB">
        <authorList>
            <consortium name="RefSeq"/>
        </authorList>
    </citation>
    <scope>IDENTIFICATION</scope>
</reference>
<feature type="chain" id="PRO_5046725310" description="Acrosin" evidence="10">
    <location>
        <begin position="22"/>
        <end position="481"/>
    </location>
</feature>
<feature type="region of interest" description="Disordered" evidence="9">
    <location>
        <begin position="305"/>
        <end position="441"/>
    </location>
</feature>
<dbReference type="InterPro" id="IPR043504">
    <property type="entry name" value="Peptidase_S1_PA_chymotrypsin"/>
</dbReference>
<dbReference type="InterPro" id="IPR033116">
    <property type="entry name" value="TRYPSIN_SER"/>
</dbReference>
<dbReference type="SUPFAM" id="SSF50494">
    <property type="entry name" value="Trypsin-like serine proteases"/>
    <property type="match status" value="1"/>
</dbReference>
<dbReference type="Gene3D" id="2.40.10.10">
    <property type="entry name" value="Trypsin-like serine proteases"/>
    <property type="match status" value="2"/>
</dbReference>
<evidence type="ECO:0000256" key="1">
    <source>
        <dbReference type="ARBA" id="ARBA00001656"/>
    </source>
</evidence>
<dbReference type="PROSITE" id="PS00135">
    <property type="entry name" value="TRYPSIN_SER"/>
    <property type="match status" value="1"/>
</dbReference>
<comment type="catalytic activity">
    <reaction evidence="1">
        <text>Preferential cleavage: Arg-|-Xaa, Lys-|-Xaa.</text>
        <dbReference type="EC" id="3.4.21.10"/>
    </reaction>
</comment>
<dbReference type="InterPro" id="IPR009003">
    <property type="entry name" value="Peptidase_S1_PA"/>
</dbReference>
<keyword evidence="6 8" id="KW-0720">Serine protease</keyword>
<evidence type="ECO:0000256" key="2">
    <source>
        <dbReference type="ARBA" id="ARBA00012050"/>
    </source>
</evidence>
<name>A0ABM3X7Q9_ERIEU</name>
<feature type="domain" description="Peptidase S1" evidence="11">
    <location>
        <begin position="41"/>
        <end position="289"/>
    </location>
</feature>
<feature type="signal peptide" evidence="10">
    <location>
        <begin position="1"/>
        <end position="21"/>
    </location>
</feature>
<feature type="compositionally biased region" description="Low complexity" evidence="9">
    <location>
        <begin position="378"/>
        <end position="427"/>
    </location>
</feature>
<gene>
    <name evidence="13" type="primary">ACR</name>
</gene>
<evidence type="ECO:0000256" key="6">
    <source>
        <dbReference type="ARBA" id="ARBA00022825"/>
    </source>
</evidence>
<keyword evidence="7" id="KW-1015">Disulfide bond</keyword>
<dbReference type="Pfam" id="PF00089">
    <property type="entry name" value="Trypsin"/>
    <property type="match status" value="1"/>
</dbReference>
<evidence type="ECO:0000313" key="13">
    <source>
        <dbReference type="RefSeq" id="XP_060044862.1"/>
    </source>
</evidence>
<dbReference type="SMART" id="SM00020">
    <property type="entry name" value="Tryp_SPc"/>
    <property type="match status" value="1"/>
</dbReference>
<keyword evidence="5 8" id="KW-0378">Hydrolase</keyword>
<dbReference type="InterPro" id="IPR001254">
    <property type="entry name" value="Trypsin_dom"/>
</dbReference>
<dbReference type="RefSeq" id="XP_060044862.1">
    <property type="nucleotide sequence ID" value="XM_060188879.1"/>
</dbReference>
<evidence type="ECO:0000256" key="9">
    <source>
        <dbReference type="SAM" id="MobiDB-lite"/>
    </source>
</evidence>
<evidence type="ECO:0000256" key="7">
    <source>
        <dbReference type="ARBA" id="ARBA00023157"/>
    </source>
</evidence>
<dbReference type="PRINTS" id="PR00722">
    <property type="entry name" value="CHYMOTRYPSIN"/>
</dbReference>
<evidence type="ECO:0000313" key="12">
    <source>
        <dbReference type="Proteomes" id="UP001652624"/>
    </source>
</evidence>
<evidence type="ECO:0000256" key="3">
    <source>
        <dbReference type="ARBA" id="ARBA00017161"/>
    </source>
</evidence>
<dbReference type="InterPro" id="IPR001314">
    <property type="entry name" value="Peptidase_S1A"/>
</dbReference>
<dbReference type="EC" id="3.4.21.10" evidence="2"/>
<keyword evidence="12" id="KW-1185">Reference proteome</keyword>
<evidence type="ECO:0000256" key="4">
    <source>
        <dbReference type="ARBA" id="ARBA00022670"/>
    </source>
</evidence>
<accession>A0ABM3X7Q9</accession>
<dbReference type="InterPro" id="IPR018114">
    <property type="entry name" value="TRYPSIN_HIS"/>
</dbReference>
<evidence type="ECO:0000259" key="11">
    <source>
        <dbReference type="PROSITE" id="PS50240"/>
    </source>
</evidence>
<organism evidence="12 13">
    <name type="scientific">Erinaceus europaeus</name>
    <name type="common">Western European hedgehog</name>
    <dbReference type="NCBI Taxonomy" id="9365"/>
    <lineage>
        <taxon>Eukaryota</taxon>
        <taxon>Metazoa</taxon>
        <taxon>Chordata</taxon>
        <taxon>Craniata</taxon>
        <taxon>Vertebrata</taxon>
        <taxon>Euteleostomi</taxon>
        <taxon>Mammalia</taxon>
        <taxon>Eutheria</taxon>
        <taxon>Laurasiatheria</taxon>
        <taxon>Eulipotyphla</taxon>
        <taxon>Erinaceidae</taxon>
        <taxon>Erinaceinae</taxon>
        <taxon>Erinaceus</taxon>
    </lineage>
</organism>
<proteinExistence type="predicted"/>
<keyword evidence="10" id="KW-0732">Signal</keyword>
<dbReference type="PANTHER" id="PTHR24252:SF8">
    <property type="entry name" value="ACROSIN"/>
    <property type="match status" value="1"/>
</dbReference>
<sequence>MVEMLPTAVVLVLAGSVVVRANNTCDGPCGLRYKQQGGVRIVGGHSAAVGAWPWMVSLQVFSYQTSQRFHQCGGTLINPSWVLTAAHCFKTRKDVYDWRVILGAREMVYGTNKPVRPPEQERYVERIVTHERYDPTVESNDIALLKITPPVTCGSFVGTGCLPHFKAGTPKIPQSCWVTGWGYMKENARKAAPILQEARVDLIDLEICNSSRWYNGRIRVGNLCAGYPEGSIDTCQGDSGGPLMCRDSTTNIFVVVGITSWGVGCARAKRPGVYTSTWYFLNWMASKMGLNLLRQVQLGEPSTSPVIPAAPASQGSSVKVHRPSATQLSSWDLLRPAQGLTSFRPSQPSHPSLRPRPRPPSSQIHSFAPPAPQPPRPSYSKPQQPSYSKPQQPSYSKPQQPSYNKPQQPSYSKPQQPSYSKPQQPSYSKPPPPSFSKPSQTLTFAKRLQQLIEVLKSKSFVISKSFYELETTDIPEVIASS</sequence>
<dbReference type="GeneID" id="103110241"/>
<protein>
    <recommendedName>
        <fullName evidence="3">Acrosin</fullName>
        <ecNumber evidence="2">3.4.21.10</ecNumber>
    </recommendedName>
</protein>
<evidence type="ECO:0000256" key="10">
    <source>
        <dbReference type="SAM" id="SignalP"/>
    </source>
</evidence>
<keyword evidence="4 8" id="KW-0645">Protease</keyword>
<dbReference type="PANTHER" id="PTHR24252">
    <property type="entry name" value="ACROSIN-RELATED"/>
    <property type="match status" value="1"/>
</dbReference>
<dbReference type="CDD" id="cd00190">
    <property type="entry name" value="Tryp_SPc"/>
    <property type="match status" value="1"/>
</dbReference>
<dbReference type="PROSITE" id="PS50240">
    <property type="entry name" value="TRYPSIN_DOM"/>
    <property type="match status" value="1"/>
</dbReference>
<dbReference type="Proteomes" id="UP001652624">
    <property type="component" value="Chromosome 4"/>
</dbReference>
<evidence type="ECO:0000256" key="8">
    <source>
        <dbReference type="RuleBase" id="RU363034"/>
    </source>
</evidence>
<evidence type="ECO:0000256" key="5">
    <source>
        <dbReference type="ARBA" id="ARBA00022801"/>
    </source>
</evidence>